<dbReference type="AlphaFoldDB" id="A0A1M6BAJ3"/>
<evidence type="ECO:0000313" key="3">
    <source>
        <dbReference type="Proteomes" id="UP000324781"/>
    </source>
</evidence>
<dbReference type="EMBL" id="FQZP01000002">
    <property type="protein sequence ID" value="SHI45706.1"/>
    <property type="molecule type" value="Genomic_DNA"/>
</dbReference>
<sequence length="52" mass="5916">MGPNKAIGCNVKECRYHAKTDDYCALDHIHVSKTKEKADVERDTECASFEKE</sequence>
<gene>
    <name evidence="2" type="ORF">SAMN05444373_1002126</name>
</gene>
<reference evidence="2 3" key="1">
    <citation type="submission" date="2016-11" db="EMBL/GenBank/DDBJ databases">
        <authorList>
            <person name="Varghese N."/>
            <person name="Submissions S."/>
        </authorList>
    </citation>
    <scope>NUCLEOTIDE SEQUENCE [LARGE SCALE GENOMIC DNA]</scope>
    <source>
        <strain evidence="2 3">DSM 19027</strain>
    </source>
</reference>
<dbReference type="Pfam" id="PF07561">
    <property type="entry name" value="DUF1540"/>
    <property type="match status" value="1"/>
</dbReference>
<dbReference type="RefSeq" id="WP_149677524.1">
    <property type="nucleotide sequence ID" value="NZ_DAONMB010000146.1"/>
</dbReference>
<accession>A0A1M6BAJ3</accession>
<evidence type="ECO:0000259" key="1">
    <source>
        <dbReference type="Pfam" id="PF07561"/>
    </source>
</evidence>
<dbReference type="OrthoDB" id="1756089at2"/>
<feature type="domain" description="DUF1540" evidence="1">
    <location>
        <begin position="7"/>
        <end position="49"/>
    </location>
</feature>
<evidence type="ECO:0000313" key="2">
    <source>
        <dbReference type="EMBL" id="SHI45706.1"/>
    </source>
</evidence>
<name>A0A1M6BAJ3_9FIRM</name>
<dbReference type="InterPro" id="IPR011437">
    <property type="entry name" value="DUF1540"/>
</dbReference>
<proteinExistence type="predicted"/>
<organism evidence="2 3">
    <name type="scientific">Thermoclostridium caenicola</name>
    <dbReference type="NCBI Taxonomy" id="659425"/>
    <lineage>
        <taxon>Bacteria</taxon>
        <taxon>Bacillati</taxon>
        <taxon>Bacillota</taxon>
        <taxon>Clostridia</taxon>
        <taxon>Eubacteriales</taxon>
        <taxon>Oscillospiraceae</taxon>
        <taxon>Thermoclostridium</taxon>
    </lineage>
</organism>
<keyword evidence="3" id="KW-1185">Reference proteome</keyword>
<protein>
    <recommendedName>
        <fullName evidence="1">DUF1540 domain-containing protein</fullName>
    </recommendedName>
</protein>
<dbReference type="Proteomes" id="UP000324781">
    <property type="component" value="Unassembled WGS sequence"/>
</dbReference>